<dbReference type="GO" id="GO:0007155">
    <property type="term" value="P:cell adhesion"/>
    <property type="evidence" value="ECO:0007669"/>
    <property type="project" value="InterPro"/>
</dbReference>
<dbReference type="InterPro" id="IPR006128">
    <property type="entry name" value="Lipoprotein_PsaA-like"/>
</dbReference>
<evidence type="ECO:0000256" key="7">
    <source>
        <dbReference type="SAM" id="MobiDB-lite"/>
    </source>
</evidence>
<evidence type="ECO:0000256" key="1">
    <source>
        <dbReference type="ARBA" id="ARBA00004196"/>
    </source>
</evidence>
<dbReference type="InterPro" id="IPR006129">
    <property type="entry name" value="AdhesinB"/>
</dbReference>
<evidence type="ECO:0000256" key="8">
    <source>
        <dbReference type="SAM" id="SignalP"/>
    </source>
</evidence>
<dbReference type="PRINTS" id="PR00690">
    <property type="entry name" value="ADHESNFAMILY"/>
</dbReference>
<evidence type="ECO:0000313" key="9">
    <source>
        <dbReference type="EMBL" id="STW46289.1"/>
    </source>
</evidence>
<dbReference type="Pfam" id="PF01297">
    <property type="entry name" value="ZnuA"/>
    <property type="match status" value="1"/>
</dbReference>
<evidence type="ECO:0000256" key="2">
    <source>
        <dbReference type="ARBA" id="ARBA00011028"/>
    </source>
</evidence>
<dbReference type="AlphaFoldDB" id="A0A378FR32"/>
<dbReference type="Proteomes" id="UP000255167">
    <property type="component" value="Unassembled WGS sequence"/>
</dbReference>
<evidence type="ECO:0000256" key="5">
    <source>
        <dbReference type="ARBA" id="ARBA00022729"/>
    </source>
</evidence>
<name>A0A378FR32_KLEPN</name>
<dbReference type="GO" id="GO:0046872">
    <property type="term" value="F:metal ion binding"/>
    <property type="evidence" value="ECO:0007669"/>
    <property type="project" value="UniProtKB-KW"/>
</dbReference>
<dbReference type="PRINTS" id="PR00691">
    <property type="entry name" value="ADHESINB"/>
</dbReference>
<dbReference type="Gene3D" id="3.40.50.1980">
    <property type="entry name" value="Nitrogenase molybdenum iron protein domain"/>
    <property type="match status" value="1"/>
</dbReference>
<comment type="subcellular location">
    <subcellularLocation>
        <location evidence="1">Cell envelope</location>
    </subcellularLocation>
</comment>
<feature type="chain" id="PRO_5016665537" evidence="8">
    <location>
        <begin position="27"/>
        <end position="249"/>
    </location>
</feature>
<dbReference type="PANTHER" id="PTHR42953:SF1">
    <property type="entry name" value="METAL-BINDING PROTEIN HI_0362-RELATED"/>
    <property type="match status" value="1"/>
</dbReference>
<dbReference type="GO" id="GO:0030313">
    <property type="term" value="C:cell envelope"/>
    <property type="evidence" value="ECO:0007669"/>
    <property type="project" value="UniProtKB-SubCell"/>
</dbReference>
<keyword evidence="5 8" id="KW-0732">Signal</keyword>
<keyword evidence="3 6" id="KW-0813">Transport</keyword>
<reference evidence="9 10" key="1">
    <citation type="submission" date="2018-06" db="EMBL/GenBank/DDBJ databases">
        <authorList>
            <consortium name="Pathogen Informatics"/>
            <person name="Doyle S."/>
        </authorList>
    </citation>
    <scope>NUCLEOTIDE SEQUENCE [LARGE SCALE GENOMIC DNA]</scope>
    <source>
        <strain evidence="9 10">NCTC9617</strain>
    </source>
</reference>
<comment type="similarity">
    <text evidence="2 6">Belongs to the bacterial solute-binding protein 9 family.</text>
</comment>
<sequence>MLHLTPLKSLLLASALALLAATPASAQEKFRVITTFTVIADMAQNVAGDAADVSSITKPGAEIHDYQPTPGDIKRAQGAQLILSNGLNLERWFARFYQHLKGVPEVVVSEGIQPMGISAGPYSGKPNPHAWMSADNALIYVDNIRDALVKYDPPHADTYRRNAEAYKEKIRQTMAPLQARLAQLPADKRWLVTSEGAFLLSGPRLWPARTVSVADQCRPAGHPATGAQGYRHHEERTHPDHLQRKHHLR</sequence>
<keyword evidence="4" id="KW-0479">Metal-binding</keyword>
<organism evidence="9 10">
    <name type="scientific">Klebsiella pneumoniae</name>
    <dbReference type="NCBI Taxonomy" id="573"/>
    <lineage>
        <taxon>Bacteria</taxon>
        <taxon>Pseudomonadati</taxon>
        <taxon>Pseudomonadota</taxon>
        <taxon>Gammaproteobacteria</taxon>
        <taxon>Enterobacterales</taxon>
        <taxon>Enterobacteriaceae</taxon>
        <taxon>Klebsiella/Raoultella group</taxon>
        <taxon>Klebsiella</taxon>
        <taxon>Klebsiella pneumoniae complex</taxon>
    </lineage>
</organism>
<evidence type="ECO:0000313" key="10">
    <source>
        <dbReference type="Proteomes" id="UP000255167"/>
    </source>
</evidence>
<dbReference type="GO" id="GO:0030001">
    <property type="term" value="P:metal ion transport"/>
    <property type="evidence" value="ECO:0007669"/>
    <property type="project" value="InterPro"/>
</dbReference>
<gene>
    <name evidence="9" type="ORF">NCTC9617_02800</name>
</gene>
<dbReference type="SUPFAM" id="SSF53807">
    <property type="entry name" value="Helical backbone' metal receptor"/>
    <property type="match status" value="1"/>
</dbReference>
<feature type="signal peptide" evidence="8">
    <location>
        <begin position="1"/>
        <end position="26"/>
    </location>
</feature>
<dbReference type="InterPro" id="IPR050492">
    <property type="entry name" value="Bact_metal-bind_prot9"/>
</dbReference>
<evidence type="ECO:0000256" key="4">
    <source>
        <dbReference type="ARBA" id="ARBA00022723"/>
    </source>
</evidence>
<proteinExistence type="inferred from homology"/>
<dbReference type="EMBL" id="UGNC01000005">
    <property type="protein sequence ID" value="STW46289.1"/>
    <property type="molecule type" value="Genomic_DNA"/>
</dbReference>
<evidence type="ECO:0000256" key="3">
    <source>
        <dbReference type="ARBA" id="ARBA00022448"/>
    </source>
</evidence>
<protein>
    <submittedName>
        <fullName evidence="9">Manganese ABC transporter substrate-binding protein SitA</fullName>
    </submittedName>
</protein>
<dbReference type="InterPro" id="IPR006127">
    <property type="entry name" value="ZnuA-like"/>
</dbReference>
<feature type="compositionally biased region" description="Basic and acidic residues" evidence="7">
    <location>
        <begin position="231"/>
        <end position="242"/>
    </location>
</feature>
<feature type="region of interest" description="Disordered" evidence="7">
    <location>
        <begin position="217"/>
        <end position="249"/>
    </location>
</feature>
<accession>A0A378FR32</accession>
<dbReference type="PANTHER" id="PTHR42953">
    <property type="entry name" value="HIGH-AFFINITY ZINC UPTAKE SYSTEM PROTEIN ZNUA-RELATED"/>
    <property type="match status" value="1"/>
</dbReference>
<evidence type="ECO:0000256" key="6">
    <source>
        <dbReference type="RuleBase" id="RU003512"/>
    </source>
</evidence>